<dbReference type="Pfam" id="PF14559">
    <property type="entry name" value="TPR_19"/>
    <property type="match status" value="1"/>
</dbReference>
<protein>
    <submittedName>
        <fullName evidence="4">Tetratricopeptide repeat protein</fullName>
    </submittedName>
</protein>
<name>A0ABS9RPT1_9GAMM</name>
<keyword evidence="3" id="KW-0732">Signal</keyword>
<feature type="chain" id="PRO_5046899636" evidence="3">
    <location>
        <begin position="26"/>
        <end position="597"/>
    </location>
</feature>
<dbReference type="Pfam" id="PF13432">
    <property type="entry name" value="TPR_16"/>
    <property type="match status" value="2"/>
</dbReference>
<evidence type="ECO:0000256" key="1">
    <source>
        <dbReference type="ARBA" id="ARBA00022737"/>
    </source>
</evidence>
<dbReference type="PANTHER" id="PTHR45586">
    <property type="entry name" value="TPR REPEAT-CONTAINING PROTEIN PA4667"/>
    <property type="match status" value="1"/>
</dbReference>
<comment type="caution">
    <text evidence="4">The sequence shown here is derived from an EMBL/GenBank/DDBJ whole genome shotgun (WGS) entry which is preliminary data.</text>
</comment>
<accession>A0ABS9RPT1</accession>
<sequence>MPPALDTFPRCARTCLAPLAPLALAALVAGCQVLPAGPPGPASELDDDPLAGAPPIERGLDARGLSGLLTAELAGQRGDYRRATLGYLEGAERYGSVALVERAALAARFSNDPQLLTDTAELWRTLAPDSEAPTRLLASLALQRGDWPEALAQRLQVVARGGQGELVAFVELALGEGADPAPLLELLRRHLARPGADEHPQHHDAELATALLEVAVGDTTSAQRRLDRLADRSPELPALWLAKTRLAQEAGNHTLAREAARRGLTISPGDPRFILMLAQSELRLGNIGAAEAQTDALLESRADNQELRLALARLYLEENHPEPARRLLLPLIGEDDTPAQAFYLLGAIAQAEDEIDNALLYYRQVPPGDDFLPARLSAASMLIEDDRLPDARAFLRIERLRHETYFADLVSLEVELLERAGRPDDADALLDRELERTPNDEELLYLRAMRAWEDGDLEAMERDLGRIIERNPDHATALNALGYTLADLDIEGRLEEAREMIERAHELEPNNPAVMDSLGWVHFRLGDPERALPWLERAYGAMPDQEVAAHLAEVLWELDRRDAARALVREAVERYDERPVLDALLERIPELAPDRSR</sequence>
<dbReference type="Gene3D" id="1.25.40.10">
    <property type="entry name" value="Tetratricopeptide repeat domain"/>
    <property type="match status" value="2"/>
</dbReference>
<keyword evidence="5" id="KW-1185">Reference proteome</keyword>
<evidence type="ECO:0000256" key="2">
    <source>
        <dbReference type="ARBA" id="ARBA00022803"/>
    </source>
</evidence>
<dbReference type="EMBL" id="JAKVPY010000001">
    <property type="protein sequence ID" value="MCH4561585.1"/>
    <property type="molecule type" value="Genomic_DNA"/>
</dbReference>
<dbReference type="SMART" id="SM00028">
    <property type="entry name" value="TPR"/>
    <property type="match status" value="5"/>
</dbReference>
<keyword evidence="1" id="KW-0677">Repeat</keyword>
<dbReference type="PANTHER" id="PTHR45586:SF14">
    <property type="entry name" value="TETRATRICOPEPTIDE TPR_2 REPEAT PROTEIN"/>
    <property type="match status" value="1"/>
</dbReference>
<dbReference type="InterPro" id="IPR011990">
    <property type="entry name" value="TPR-like_helical_dom_sf"/>
</dbReference>
<organism evidence="4 5">
    <name type="scientific">Halomonas flagellata</name>
    <dbReference type="NCBI Taxonomy" id="2920385"/>
    <lineage>
        <taxon>Bacteria</taxon>
        <taxon>Pseudomonadati</taxon>
        <taxon>Pseudomonadota</taxon>
        <taxon>Gammaproteobacteria</taxon>
        <taxon>Oceanospirillales</taxon>
        <taxon>Halomonadaceae</taxon>
        <taxon>Halomonas</taxon>
    </lineage>
</organism>
<reference evidence="4 5" key="1">
    <citation type="submission" date="2022-02" db="EMBL/GenBank/DDBJ databases">
        <title>Halomonas fukangensis sp. nov., a halophilic bacterium isolated from a bulk soil of Kalidium foliatum at Fukang.</title>
        <authorList>
            <person name="Huang Y."/>
        </authorList>
    </citation>
    <scope>NUCLEOTIDE SEQUENCE [LARGE SCALE GENOMIC DNA]</scope>
    <source>
        <strain evidence="4 5">EGI 63088</strain>
    </source>
</reference>
<dbReference type="InterPro" id="IPR051012">
    <property type="entry name" value="CellSynth/LPSAsmb/PSIAsmb"/>
</dbReference>
<dbReference type="RefSeq" id="WP_240566578.1">
    <property type="nucleotide sequence ID" value="NZ_JAKVPY010000001.1"/>
</dbReference>
<gene>
    <name evidence="4" type="ORF">MKP05_00400</name>
</gene>
<dbReference type="InterPro" id="IPR019734">
    <property type="entry name" value="TPR_rpt"/>
</dbReference>
<dbReference type="Proteomes" id="UP001202117">
    <property type="component" value="Unassembled WGS sequence"/>
</dbReference>
<evidence type="ECO:0000313" key="5">
    <source>
        <dbReference type="Proteomes" id="UP001202117"/>
    </source>
</evidence>
<evidence type="ECO:0000256" key="3">
    <source>
        <dbReference type="SAM" id="SignalP"/>
    </source>
</evidence>
<feature type="signal peptide" evidence="3">
    <location>
        <begin position="1"/>
        <end position="25"/>
    </location>
</feature>
<proteinExistence type="predicted"/>
<evidence type="ECO:0000313" key="4">
    <source>
        <dbReference type="EMBL" id="MCH4561585.1"/>
    </source>
</evidence>
<dbReference type="SUPFAM" id="SSF48452">
    <property type="entry name" value="TPR-like"/>
    <property type="match status" value="2"/>
</dbReference>
<keyword evidence="2" id="KW-0802">TPR repeat</keyword>